<gene>
    <name evidence="2" type="ORF">METZ01_LOCUS20271</name>
</gene>
<dbReference type="InterPro" id="IPR025714">
    <property type="entry name" value="Methyltranfer_dom"/>
</dbReference>
<dbReference type="AlphaFoldDB" id="A0A381PMR9"/>
<reference evidence="2" key="1">
    <citation type="submission" date="2018-05" db="EMBL/GenBank/DDBJ databases">
        <authorList>
            <person name="Lanie J.A."/>
            <person name="Ng W.-L."/>
            <person name="Kazmierczak K.M."/>
            <person name="Andrzejewski T.M."/>
            <person name="Davidsen T.M."/>
            <person name="Wayne K.J."/>
            <person name="Tettelin H."/>
            <person name="Glass J.I."/>
            <person name="Rusch D."/>
            <person name="Podicherti R."/>
            <person name="Tsui H.-C.T."/>
            <person name="Winkler M.E."/>
        </authorList>
    </citation>
    <scope>NUCLEOTIDE SEQUENCE</scope>
</reference>
<name>A0A381PMR9_9ZZZZ</name>
<protein>
    <recommendedName>
        <fullName evidence="1">Methyltransferase domain-containing protein</fullName>
    </recommendedName>
</protein>
<dbReference type="GO" id="GO:0008168">
    <property type="term" value="F:methyltransferase activity"/>
    <property type="evidence" value="ECO:0007669"/>
    <property type="project" value="TreeGrafter"/>
</dbReference>
<dbReference type="PANTHER" id="PTHR43591:SF24">
    <property type="entry name" value="2-METHOXY-6-POLYPRENYL-1,4-BENZOQUINOL METHYLASE, MITOCHONDRIAL"/>
    <property type="match status" value="1"/>
</dbReference>
<accession>A0A381PMR9</accession>
<evidence type="ECO:0000313" key="2">
    <source>
        <dbReference type="EMBL" id="SUZ67417.1"/>
    </source>
</evidence>
<feature type="domain" description="Methyltransferase" evidence="1">
    <location>
        <begin position="37"/>
        <end position="170"/>
    </location>
</feature>
<dbReference type="SUPFAM" id="SSF53335">
    <property type="entry name" value="S-adenosyl-L-methionine-dependent methyltransferases"/>
    <property type="match status" value="1"/>
</dbReference>
<dbReference type="Pfam" id="PF13847">
    <property type="entry name" value="Methyltransf_31"/>
    <property type="match status" value="1"/>
</dbReference>
<dbReference type="PANTHER" id="PTHR43591">
    <property type="entry name" value="METHYLTRANSFERASE"/>
    <property type="match status" value="1"/>
</dbReference>
<dbReference type="InterPro" id="IPR029063">
    <property type="entry name" value="SAM-dependent_MTases_sf"/>
</dbReference>
<dbReference type="CDD" id="cd02440">
    <property type="entry name" value="AdoMet_MTases"/>
    <property type="match status" value="1"/>
</dbReference>
<proteinExistence type="predicted"/>
<organism evidence="2">
    <name type="scientific">marine metagenome</name>
    <dbReference type="NCBI Taxonomy" id="408172"/>
    <lineage>
        <taxon>unclassified sequences</taxon>
        <taxon>metagenomes</taxon>
        <taxon>ecological metagenomes</taxon>
    </lineage>
</organism>
<sequence length="269" mass="29713">MPKRDVYTHGHQPAVVNQHARRTADKCAAFARDVIAEDSQILDVGCGPASITAGLGDWVPNGTVTGIEIASDILEVARQTIEASGLENVVVEQASVYKLPYEDGSFDVVYAHQVLQHLTDPVVALKEMARVARVGGYVAVRDADYYTMCCSPESQMIEEWRRIYCLVARHNGAEPDAGRHLLGWFHQASIKDVHTSASAWAYSSPEERANWGFSWAERCLTTSFAEQAVEYGYATRAELEAIADGWREWATNPDGHFHFINGEALAQIS</sequence>
<dbReference type="EMBL" id="UINC01001011">
    <property type="protein sequence ID" value="SUZ67417.1"/>
    <property type="molecule type" value="Genomic_DNA"/>
</dbReference>
<dbReference type="Gene3D" id="3.40.50.150">
    <property type="entry name" value="Vaccinia Virus protein VP39"/>
    <property type="match status" value="1"/>
</dbReference>
<evidence type="ECO:0000259" key="1">
    <source>
        <dbReference type="Pfam" id="PF13847"/>
    </source>
</evidence>